<feature type="domain" description="RUN" evidence="2">
    <location>
        <begin position="361"/>
        <end position="540"/>
    </location>
</feature>
<dbReference type="PANTHER" id="PTHR15591">
    <property type="entry name" value="RUN AND SH3 DOMAIN CONTAINING"/>
    <property type="match status" value="1"/>
</dbReference>
<dbReference type="Gene3D" id="1.20.58.900">
    <property type="match status" value="1"/>
</dbReference>
<evidence type="ECO:0000313" key="3">
    <source>
        <dbReference type="EMBL" id="RZF40966.1"/>
    </source>
</evidence>
<dbReference type="AlphaFoldDB" id="A0A482X5S3"/>
<dbReference type="InterPro" id="IPR058732">
    <property type="entry name" value="RUNDC1_M"/>
</dbReference>
<comment type="caution">
    <text evidence="3">The sequence shown here is derived from an EMBL/GenBank/DDBJ whole genome shotgun (WGS) entry which is preliminary data.</text>
</comment>
<dbReference type="CDD" id="cd17683">
    <property type="entry name" value="RUN_RUNDC1"/>
    <property type="match status" value="1"/>
</dbReference>
<dbReference type="SMR" id="A0A482X5S3"/>
<dbReference type="PANTHER" id="PTHR15591:SF19">
    <property type="entry name" value="RUN DOMAIN-CONTAINING PROTEIN 1 ISOFORM X1"/>
    <property type="match status" value="1"/>
</dbReference>
<dbReference type="SUPFAM" id="SSF140741">
    <property type="entry name" value="RUN domain-like"/>
    <property type="match status" value="1"/>
</dbReference>
<evidence type="ECO:0000256" key="1">
    <source>
        <dbReference type="SAM" id="Coils"/>
    </source>
</evidence>
<dbReference type="OrthoDB" id="10068328at2759"/>
<organism evidence="3 4">
    <name type="scientific">Laodelphax striatellus</name>
    <name type="common">Small brown planthopper</name>
    <name type="synonym">Delphax striatella</name>
    <dbReference type="NCBI Taxonomy" id="195883"/>
    <lineage>
        <taxon>Eukaryota</taxon>
        <taxon>Metazoa</taxon>
        <taxon>Ecdysozoa</taxon>
        <taxon>Arthropoda</taxon>
        <taxon>Hexapoda</taxon>
        <taxon>Insecta</taxon>
        <taxon>Pterygota</taxon>
        <taxon>Neoptera</taxon>
        <taxon>Paraneoptera</taxon>
        <taxon>Hemiptera</taxon>
        <taxon>Auchenorrhyncha</taxon>
        <taxon>Fulgoroidea</taxon>
        <taxon>Delphacidae</taxon>
        <taxon>Criomorphinae</taxon>
        <taxon>Laodelphax</taxon>
    </lineage>
</organism>
<dbReference type="Proteomes" id="UP000291343">
    <property type="component" value="Unassembled WGS sequence"/>
</dbReference>
<accession>A0A482X5S3</accession>
<protein>
    <recommendedName>
        <fullName evidence="2">RUN domain-containing protein</fullName>
    </recommendedName>
</protein>
<dbReference type="STRING" id="195883.A0A482X5S3"/>
<dbReference type="Pfam" id="PF02759">
    <property type="entry name" value="RUN"/>
    <property type="match status" value="1"/>
</dbReference>
<dbReference type="InterPro" id="IPR047343">
    <property type="entry name" value="RUSC1_2"/>
</dbReference>
<proteinExistence type="predicted"/>
<dbReference type="EMBL" id="QKKF02017416">
    <property type="protein sequence ID" value="RZF40966.1"/>
    <property type="molecule type" value="Genomic_DNA"/>
</dbReference>
<dbReference type="SMART" id="SM00593">
    <property type="entry name" value="RUN"/>
    <property type="match status" value="1"/>
</dbReference>
<keyword evidence="4" id="KW-1185">Reference proteome</keyword>
<keyword evidence="1" id="KW-0175">Coiled coil</keyword>
<dbReference type="Pfam" id="PF26030">
    <property type="entry name" value="RUNDC1"/>
    <property type="match status" value="1"/>
</dbReference>
<evidence type="ECO:0000313" key="4">
    <source>
        <dbReference type="Proteomes" id="UP000291343"/>
    </source>
</evidence>
<dbReference type="InParanoid" id="A0A482X5S3"/>
<dbReference type="InterPro" id="IPR037213">
    <property type="entry name" value="Run_dom_sf"/>
</dbReference>
<feature type="coiled-coil region" evidence="1">
    <location>
        <begin position="107"/>
        <end position="145"/>
    </location>
</feature>
<dbReference type="PROSITE" id="PS50826">
    <property type="entry name" value="RUN"/>
    <property type="match status" value="1"/>
</dbReference>
<sequence length="551" mass="63088">MGDEHLDFDVEESISRMSNDEAYLDDCVINPETCSWNENDRLQLMEDQQEMLNSSLMALTSHFAQVQLRLRQIVEAPPEEKENLLKELEEFANRGIPLPCDSSKASFLQIENETDQLEEKINNQRIKQKKLISQLKAQLEDLEQYAYETGDAELPQSLVMERQKLVIDQLKGRLNLNIDHIDQLTMDDLKVHIDHAIAQLVSPMKMKEQLVTQLKTQITDLERFIEFLQGGSDLGTTQTVCTCKCPVHRHKMKGLDSKTEHRKTEQELRARTINIIRRVVAILHVFAGHHMGQTERFTRNILKKSMKVNHWGDTAAELQIAIDEVVSLAQWPSPDPTTDSDYVSDSEGSSALLHSQHCNSQLVRAVRKDLAPRLQQLLQHGLSPVSQSLSLVQPFLACLPQASAPSRPMHAWELLVKYYEMKKGDQYNASPACKLSQSFNLDLLGSSISNKQKLLSTIGNIQLSHSKFKRSYDSHFKAFVCEALNLKTLVIWLRMILRSNSLIDQYYQPWSYVVKTGFEDSFRSLEKLTTCNFNLPVDSSIRPFQNIRHAF</sequence>
<reference evidence="3 4" key="1">
    <citation type="journal article" date="2017" name="Gigascience">
        <title>Genome sequence of the small brown planthopper, Laodelphax striatellus.</title>
        <authorList>
            <person name="Zhu J."/>
            <person name="Jiang F."/>
            <person name="Wang X."/>
            <person name="Yang P."/>
            <person name="Bao Y."/>
            <person name="Zhao W."/>
            <person name="Wang W."/>
            <person name="Lu H."/>
            <person name="Wang Q."/>
            <person name="Cui N."/>
            <person name="Li J."/>
            <person name="Chen X."/>
            <person name="Luo L."/>
            <person name="Yu J."/>
            <person name="Kang L."/>
            <person name="Cui F."/>
        </authorList>
    </citation>
    <scope>NUCLEOTIDE SEQUENCE [LARGE SCALE GENOMIC DNA]</scope>
    <source>
        <strain evidence="3">Lst14</strain>
    </source>
</reference>
<gene>
    <name evidence="3" type="ORF">LSTR_LSTR013221</name>
</gene>
<name>A0A482X5S3_LAOST</name>
<dbReference type="InterPro" id="IPR004012">
    <property type="entry name" value="Run_dom"/>
</dbReference>
<evidence type="ECO:0000259" key="2">
    <source>
        <dbReference type="PROSITE" id="PS50826"/>
    </source>
</evidence>
<dbReference type="FunCoup" id="A0A482X5S3">
    <property type="interactions" value="610"/>
</dbReference>